<dbReference type="InterPro" id="IPR003409">
    <property type="entry name" value="MORN"/>
</dbReference>
<dbReference type="SMART" id="SM00698">
    <property type="entry name" value="MORN"/>
    <property type="match status" value="4"/>
</dbReference>
<dbReference type="Gene3D" id="2.20.110.10">
    <property type="entry name" value="Histone H3 K4-specific methyltransferase SET7/9 N-terminal domain"/>
    <property type="match status" value="1"/>
</dbReference>
<sequence length="225" mass="25684">MRKRSSSKTARSCKQSRFTGLGHLNVSANKRVMEILKPYISEELRSIYAKFKPFLYKTADFTKLDVKLSSLEMRELFGTDSANFSSKPDGVDSTQADLDKYCNLYLGQWNKRSNKPEGFGVALYKFKGLYEGFWKKGKPHSFGKMFYLNGEVYQGQWKKGEIHGYGIFLKNAVKNKDSTKLVNNQNEQKINAHQGFWVQGKANGIGFQKFADGSTFLGTFEDNKK</sequence>
<name>A0A7S3J671_9SPIT</name>
<dbReference type="SUPFAM" id="SSF82185">
    <property type="entry name" value="Histone H3 K4-specific methyltransferase SET7/9 N-terminal domain"/>
    <property type="match status" value="1"/>
</dbReference>
<keyword evidence="1" id="KW-0677">Repeat</keyword>
<dbReference type="AlphaFoldDB" id="A0A7S3J671"/>
<proteinExistence type="predicted"/>
<accession>A0A7S3J671</accession>
<dbReference type="PANTHER" id="PTHR43215">
    <property type="entry name" value="RADIAL SPOKE HEAD 1 HOMOLOG"/>
    <property type="match status" value="1"/>
</dbReference>
<dbReference type="Pfam" id="PF02493">
    <property type="entry name" value="MORN"/>
    <property type="match status" value="3"/>
</dbReference>
<protein>
    <recommendedName>
        <fullName evidence="3">MORN repeat protein</fullName>
    </recommendedName>
</protein>
<dbReference type="GO" id="GO:0005829">
    <property type="term" value="C:cytosol"/>
    <property type="evidence" value="ECO:0007669"/>
    <property type="project" value="TreeGrafter"/>
</dbReference>
<evidence type="ECO:0000313" key="2">
    <source>
        <dbReference type="EMBL" id="CAE0344592.1"/>
    </source>
</evidence>
<dbReference type="EMBL" id="HBII01007986">
    <property type="protein sequence ID" value="CAE0344592.1"/>
    <property type="molecule type" value="Transcribed_RNA"/>
</dbReference>
<organism evidence="2">
    <name type="scientific">Euplotes harpa</name>
    <dbReference type="NCBI Taxonomy" id="151035"/>
    <lineage>
        <taxon>Eukaryota</taxon>
        <taxon>Sar</taxon>
        <taxon>Alveolata</taxon>
        <taxon>Ciliophora</taxon>
        <taxon>Intramacronucleata</taxon>
        <taxon>Spirotrichea</taxon>
        <taxon>Hypotrichia</taxon>
        <taxon>Euplotida</taxon>
        <taxon>Euplotidae</taxon>
        <taxon>Euplotes</taxon>
    </lineage>
</organism>
<evidence type="ECO:0008006" key="3">
    <source>
        <dbReference type="Google" id="ProtNLM"/>
    </source>
</evidence>
<gene>
    <name evidence="2" type="ORF">EHAR0213_LOCUS3501</name>
</gene>
<reference evidence="2" key="1">
    <citation type="submission" date="2021-01" db="EMBL/GenBank/DDBJ databases">
        <authorList>
            <person name="Corre E."/>
            <person name="Pelletier E."/>
            <person name="Niang G."/>
            <person name="Scheremetjew M."/>
            <person name="Finn R."/>
            <person name="Kale V."/>
            <person name="Holt S."/>
            <person name="Cochrane G."/>
            <person name="Meng A."/>
            <person name="Brown T."/>
            <person name="Cohen L."/>
        </authorList>
    </citation>
    <scope>NUCLEOTIDE SEQUENCE</scope>
    <source>
        <strain evidence="2">FSP1.4</strain>
    </source>
</reference>
<dbReference type="PANTHER" id="PTHR43215:SF14">
    <property type="entry name" value="RADIAL SPOKE HEAD 1 HOMOLOG"/>
    <property type="match status" value="1"/>
</dbReference>
<evidence type="ECO:0000256" key="1">
    <source>
        <dbReference type="ARBA" id="ARBA00022737"/>
    </source>
</evidence>